<keyword evidence="1" id="KW-0472">Membrane</keyword>
<feature type="transmembrane region" description="Helical" evidence="1">
    <location>
        <begin position="110"/>
        <end position="131"/>
    </location>
</feature>
<dbReference type="Proteomes" id="UP001295684">
    <property type="component" value="Unassembled WGS sequence"/>
</dbReference>
<gene>
    <name evidence="3" type="ORF">ECRASSUSDP1_LOCUS22442</name>
</gene>
<keyword evidence="1" id="KW-1133">Transmembrane helix</keyword>
<evidence type="ECO:0000256" key="1">
    <source>
        <dbReference type="SAM" id="Phobius"/>
    </source>
</evidence>
<evidence type="ECO:0000313" key="4">
    <source>
        <dbReference type="Proteomes" id="UP001295684"/>
    </source>
</evidence>
<keyword evidence="2" id="KW-0732">Signal</keyword>
<protein>
    <submittedName>
        <fullName evidence="3">Uncharacterized protein</fullName>
    </submittedName>
</protein>
<keyword evidence="1" id="KW-0812">Transmembrane</keyword>
<accession>A0AAD1XWY3</accession>
<feature type="signal peptide" evidence="2">
    <location>
        <begin position="1"/>
        <end position="18"/>
    </location>
</feature>
<organism evidence="3 4">
    <name type="scientific">Euplotes crassus</name>
    <dbReference type="NCBI Taxonomy" id="5936"/>
    <lineage>
        <taxon>Eukaryota</taxon>
        <taxon>Sar</taxon>
        <taxon>Alveolata</taxon>
        <taxon>Ciliophora</taxon>
        <taxon>Intramacronucleata</taxon>
        <taxon>Spirotrichea</taxon>
        <taxon>Hypotrichia</taxon>
        <taxon>Euplotida</taxon>
        <taxon>Euplotidae</taxon>
        <taxon>Moneuplotes</taxon>
    </lineage>
</organism>
<comment type="caution">
    <text evidence="3">The sequence shown here is derived from an EMBL/GenBank/DDBJ whole genome shotgun (WGS) entry which is preliminary data.</text>
</comment>
<proteinExistence type="predicted"/>
<keyword evidence="4" id="KW-1185">Reference proteome</keyword>
<dbReference type="AlphaFoldDB" id="A0AAD1XWY3"/>
<feature type="chain" id="PRO_5041924974" evidence="2">
    <location>
        <begin position="19"/>
        <end position="168"/>
    </location>
</feature>
<name>A0AAD1XWY3_EUPCR</name>
<dbReference type="EMBL" id="CAMPGE010023014">
    <property type="protein sequence ID" value="CAI2380998.1"/>
    <property type="molecule type" value="Genomic_DNA"/>
</dbReference>
<sequence length="168" mass="19495">MRNFCAFISLLVLLTSLGFMITCYQVSLKKGNHADVERVYKIEGLKAHPDWDHTYSCFFNIPLCIVKLTPEIANSTAYFFNHNFPIKYVTPIRETFLPHLHPSEGGSAPWYFQSETLISIIFILTLVGWFVDYFLKVLFGMLFQILFTIVVLAVGLTLFRQECYENQF</sequence>
<evidence type="ECO:0000313" key="3">
    <source>
        <dbReference type="EMBL" id="CAI2380998.1"/>
    </source>
</evidence>
<reference evidence="3" key="1">
    <citation type="submission" date="2023-07" db="EMBL/GenBank/DDBJ databases">
        <authorList>
            <consortium name="AG Swart"/>
            <person name="Singh M."/>
            <person name="Singh A."/>
            <person name="Seah K."/>
            <person name="Emmerich C."/>
        </authorList>
    </citation>
    <scope>NUCLEOTIDE SEQUENCE</scope>
    <source>
        <strain evidence="3">DP1</strain>
    </source>
</reference>
<feature type="transmembrane region" description="Helical" evidence="1">
    <location>
        <begin position="138"/>
        <end position="159"/>
    </location>
</feature>
<evidence type="ECO:0000256" key="2">
    <source>
        <dbReference type="SAM" id="SignalP"/>
    </source>
</evidence>